<keyword evidence="1" id="KW-1133">Transmembrane helix</keyword>
<evidence type="ECO:0000256" key="1">
    <source>
        <dbReference type="SAM" id="Phobius"/>
    </source>
</evidence>
<evidence type="ECO:0000313" key="2">
    <source>
        <dbReference type="EMBL" id="KKL55464.1"/>
    </source>
</evidence>
<organism evidence="2">
    <name type="scientific">marine sediment metagenome</name>
    <dbReference type="NCBI Taxonomy" id="412755"/>
    <lineage>
        <taxon>unclassified sequences</taxon>
        <taxon>metagenomes</taxon>
        <taxon>ecological metagenomes</taxon>
    </lineage>
</organism>
<keyword evidence="1" id="KW-0812">Transmembrane</keyword>
<feature type="transmembrane region" description="Helical" evidence="1">
    <location>
        <begin position="20"/>
        <end position="39"/>
    </location>
</feature>
<comment type="caution">
    <text evidence="2">The sequence shown here is derived from an EMBL/GenBank/DDBJ whole genome shotgun (WGS) entry which is preliminary data.</text>
</comment>
<name>A0A0F9D1R5_9ZZZZ</name>
<proteinExistence type="predicted"/>
<sequence>ALLAVPFAAKSLEKVTSLKLTMIIGLLLIILGLFTFIQLF</sequence>
<dbReference type="EMBL" id="LAZR01030833">
    <property type="protein sequence ID" value="KKL55464.1"/>
    <property type="molecule type" value="Genomic_DNA"/>
</dbReference>
<dbReference type="EMBL" id="LAZR01015438">
    <property type="protein sequence ID" value="KKM13174.1"/>
    <property type="molecule type" value="Genomic_DNA"/>
</dbReference>
<gene>
    <name evidence="3" type="ORF">LCGC14_1718970</name>
    <name evidence="2" type="ORF">LCGC14_2255170</name>
</gene>
<evidence type="ECO:0000313" key="3">
    <source>
        <dbReference type="EMBL" id="KKM13174.1"/>
    </source>
</evidence>
<feature type="non-terminal residue" evidence="2">
    <location>
        <position position="1"/>
    </location>
</feature>
<accession>A0A0F9D1R5</accession>
<keyword evidence="1" id="KW-0472">Membrane</keyword>
<dbReference type="AlphaFoldDB" id="A0A0F9D1R5"/>
<reference evidence="2" key="1">
    <citation type="journal article" date="2015" name="Nature">
        <title>Complex archaea that bridge the gap between prokaryotes and eukaryotes.</title>
        <authorList>
            <person name="Spang A."/>
            <person name="Saw J.H."/>
            <person name="Jorgensen S.L."/>
            <person name="Zaremba-Niedzwiedzka K."/>
            <person name="Martijn J."/>
            <person name="Lind A.E."/>
            <person name="van Eijk R."/>
            <person name="Schleper C."/>
            <person name="Guy L."/>
            <person name="Ettema T.J."/>
        </authorList>
    </citation>
    <scope>NUCLEOTIDE SEQUENCE</scope>
</reference>
<protein>
    <submittedName>
        <fullName evidence="2">Uncharacterized protein</fullName>
    </submittedName>
</protein>